<gene>
    <name evidence="1" type="ORF">CJ030_MR1G004843</name>
</gene>
<sequence length="83" mass="9449">MRVLGLKSLDPKAIFFARHFPSQLRHQSSINILHSTEAQSTTFFWSTDTSPRLWVKSTFNPIKSPPEIFQPSINATTDLFLAT</sequence>
<organism evidence="1 2">
    <name type="scientific">Morella rubra</name>
    <name type="common">Chinese bayberry</name>
    <dbReference type="NCBI Taxonomy" id="262757"/>
    <lineage>
        <taxon>Eukaryota</taxon>
        <taxon>Viridiplantae</taxon>
        <taxon>Streptophyta</taxon>
        <taxon>Embryophyta</taxon>
        <taxon>Tracheophyta</taxon>
        <taxon>Spermatophyta</taxon>
        <taxon>Magnoliopsida</taxon>
        <taxon>eudicotyledons</taxon>
        <taxon>Gunneridae</taxon>
        <taxon>Pentapetalae</taxon>
        <taxon>rosids</taxon>
        <taxon>fabids</taxon>
        <taxon>Fagales</taxon>
        <taxon>Myricaceae</taxon>
        <taxon>Morella</taxon>
    </lineage>
</organism>
<evidence type="ECO:0000313" key="1">
    <source>
        <dbReference type="EMBL" id="KAB1226391.1"/>
    </source>
</evidence>
<name>A0A6A1WMC8_9ROSI</name>
<protein>
    <submittedName>
        <fullName evidence="1">Uncharacterized protein</fullName>
    </submittedName>
</protein>
<dbReference type="AlphaFoldDB" id="A0A6A1WMC8"/>
<accession>A0A6A1WMC8</accession>
<comment type="caution">
    <text evidence="1">The sequence shown here is derived from an EMBL/GenBank/DDBJ whole genome shotgun (WGS) entry which is preliminary data.</text>
</comment>
<evidence type="ECO:0000313" key="2">
    <source>
        <dbReference type="Proteomes" id="UP000516437"/>
    </source>
</evidence>
<dbReference type="Proteomes" id="UP000516437">
    <property type="component" value="Chromosome 1"/>
</dbReference>
<keyword evidence="2" id="KW-1185">Reference proteome</keyword>
<dbReference type="EMBL" id="RXIC02000019">
    <property type="protein sequence ID" value="KAB1226391.1"/>
    <property type="molecule type" value="Genomic_DNA"/>
</dbReference>
<proteinExistence type="predicted"/>
<reference evidence="1 2" key="1">
    <citation type="journal article" date="2019" name="Plant Biotechnol. J.">
        <title>The red bayberry genome and genetic basis of sex determination.</title>
        <authorList>
            <person name="Jia H.M."/>
            <person name="Jia H.J."/>
            <person name="Cai Q.L."/>
            <person name="Wang Y."/>
            <person name="Zhao H.B."/>
            <person name="Yang W.F."/>
            <person name="Wang G.Y."/>
            <person name="Li Y.H."/>
            <person name="Zhan D.L."/>
            <person name="Shen Y.T."/>
            <person name="Niu Q.F."/>
            <person name="Chang L."/>
            <person name="Qiu J."/>
            <person name="Zhao L."/>
            <person name="Xie H.B."/>
            <person name="Fu W.Y."/>
            <person name="Jin J."/>
            <person name="Li X.W."/>
            <person name="Jiao Y."/>
            <person name="Zhou C.C."/>
            <person name="Tu T."/>
            <person name="Chai C.Y."/>
            <person name="Gao J.L."/>
            <person name="Fan L.J."/>
            <person name="van de Weg E."/>
            <person name="Wang J.Y."/>
            <person name="Gao Z.S."/>
        </authorList>
    </citation>
    <scope>NUCLEOTIDE SEQUENCE [LARGE SCALE GENOMIC DNA]</scope>
    <source>
        <tissue evidence="1">Leaves</tissue>
    </source>
</reference>